<evidence type="ECO:0000313" key="4">
    <source>
        <dbReference type="Proteomes" id="UP000600026"/>
    </source>
</evidence>
<keyword evidence="4" id="KW-1185">Reference proteome</keyword>
<keyword evidence="2" id="KW-0472">Membrane</keyword>
<evidence type="ECO:0000256" key="2">
    <source>
        <dbReference type="SAM" id="Phobius"/>
    </source>
</evidence>
<dbReference type="OrthoDB" id="4227112at2"/>
<sequence length="254" mass="25274">MNREQEPGYGWQAPPAGGRQHNGSIPPPPTAAPVAAPVAAPASSHRAAWIGAGATLVAAVITVAGAYLLVPGKSGVPGPPAAQVPAAVPSTSASQAAAAPGQGSAGSASTSPGAAPSAPAAASLAAKAPGTVQWEGTLVLAYAEDRDLDSVPPTRSQINADNDFSVFDFAGPKLRPERGAKALVWKETGKVPSYADCAAVVDTEATGKEMSLKAGLTLCAKTNDGRIARLTAKEVSGSASDTRGTFSTVVWETG</sequence>
<feature type="region of interest" description="Disordered" evidence="1">
    <location>
        <begin position="1"/>
        <end position="37"/>
    </location>
</feature>
<protein>
    <submittedName>
        <fullName evidence="3">Uncharacterized protein</fullName>
    </submittedName>
</protein>
<organism evidence="3 4">
    <name type="scientific">Streptomyces xanthophaeus</name>
    <dbReference type="NCBI Taxonomy" id="67385"/>
    <lineage>
        <taxon>Bacteria</taxon>
        <taxon>Bacillati</taxon>
        <taxon>Actinomycetota</taxon>
        <taxon>Actinomycetes</taxon>
        <taxon>Kitasatosporales</taxon>
        <taxon>Streptomycetaceae</taxon>
        <taxon>Streptomyces</taxon>
    </lineage>
</organism>
<comment type="caution">
    <text evidence="3">The sequence shown here is derived from an EMBL/GenBank/DDBJ whole genome shotgun (WGS) entry which is preliminary data.</text>
</comment>
<dbReference type="RefSeq" id="WP_031138227.1">
    <property type="nucleotide sequence ID" value="NZ_BNEE01000004.1"/>
</dbReference>
<evidence type="ECO:0000313" key="3">
    <source>
        <dbReference type="EMBL" id="GHI83444.1"/>
    </source>
</evidence>
<keyword evidence="2" id="KW-1133">Transmembrane helix</keyword>
<evidence type="ECO:0000256" key="1">
    <source>
        <dbReference type="SAM" id="MobiDB-lite"/>
    </source>
</evidence>
<feature type="region of interest" description="Disordered" evidence="1">
    <location>
        <begin position="93"/>
        <end position="118"/>
    </location>
</feature>
<dbReference type="Proteomes" id="UP000600026">
    <property type="component" value="Unassembled WGS sequence"/>
</dbReference>
<gene>
    <name evidence="3" type="ORF">Sxan_08080</name>
</gene>
<accession>A0A919GTJ6</accession>
<dbReference type="AlphaFoldDB" id="A0A919GTJ6"/>
<keyword evidence="2" id="KW-0812">Transmembrane</keyword>
<feature type="transmembrane region" description="Helical" evidence="2">
    <location>
        <begin position="47"/>
        <end position="70"/>
    </location>
</feature>
<dbReference type="EMBL" id="BNEE01000004">
    <property type="protein sequence ID" value="GHI83444.1"/>
    <property type="molecule type" value="Genomic_DNA"/>
</dbReference>
<proteinExistence type="predicted"/>
<name>A0A919GTJ6_9ACTN</name>
<reference evidence="3" key="1">
    <citation type="submission" date="2020-09" db="EMBL/GenBank/DDBJ databases">
        <title>Whole genome shotgun sequence of Streptomyces xanthophaeus NBRC 12829.</title>
        <authorList>
            <person name="Komaki H."/>
            <person name="Tamura T."/>
        </authorList>
    </citation>
    <scope>NUCLEOTIDE SEQUENCE</scope>
    <source>
        <strain evidence="3">NBRC 12829</strain>
    </source>
</reference>